<evidence type="ECO:0000256" key="1">
    <source>
        <dbReference type="SAM" id="Phobius"/>
    </source>
</evidence>
<evidence type="ECO:0000313" key="3">
    <source>
        <dbReference type="Proteomes" id="UP000297245"/>
    </source>
</evidence>
<proteinExistence type="predicted"/>
<sequence>MNISLRYRMRRWAADHPGPNNEHEPIVGSRFSNLTHIDDRDMPAASMINHERNFVPNATAGIYRLERSRDTDTPLIAWTAEGDTVIINRQVVDTVGIGISRAVVCSSLCNGNVTITILPTAARNDKPIGFSLVRLALLVFLAAVVTFGIINYLHGVSLPHLISEYLANVSHSFDVVSSANSVFNNPFFTPEEVAFSFLVLLSITVLIDLGISMIIP</sequence>
<keyword evidence="1" id="KW-0812">Transmembrane</keyword>
<keyword evidence="3" id="KW-1185">Reference proteome</keyword>
<protein>
    <submittedName>
        <fullName evidence="2">Uncharacterized protein</fullName>
    </submittedName>
</protein>
<name>A0A4S8M9G0_DENBC</name>
<dbReference type="EMBL" id="ML179125">
    <property type="protein sequence ID" value="THU99047.1"/>
    <property type="molecule type" value="Genomic_DNA"/>
</dbReference>
<gene>
    <name evidence="2" type="ORF">K435DRAFT_795208</name>
</gene>
<reference evidence="2 3" key="1">
    <citation type="journal article" date="2019" name="Nat. Ecol. Evol.">
        <title>Megaphylogeny resolves global patterns of mushroom evolution.</title>
        <authorList>
            <person name="Varga T."/>
            <person name="Krizsan K."/>
            <person name="Foldi C."/>
            <person name="Dima B."/>
            <person name="Sanchez-Garcia M."/>
            <person name="Sanchez-Ramirez S."/>
            <person name="Szollosi G.J."/>
            <person name="Szarkandi J.G."/>
            <person name="Papp V."/>
            <person name="Albert L."/>
            <person name="Andreopoulos W."/>
            <person name="Angelini C."/>
            <person name="Antonin V."/>
            <person name="Barry K.W."/>
            <person name="Bougher N.L."/>
            <person name="Buchanan P."/>
            <person name="Buyck B."/>
            <person name="Bense V."/>
            <person name="Catcheside P."/>
            <person name="Chovatia M."/>
            <person name="Cooper J."/>
            <person name="Damon W."/>
            <person name="Desjardin D."/>
            <person name="Finy P."/>
            <person name="Geml J."/>
            <person name="Haridas S."/>
            <person name="Hughes K."/>
            <person name="Justo A."/>
            <person name="Karasinski D."/>
            <person name="Kautmanova I."/>
            <person name="Kiss B."/>
            <person name="Kocsube S."/>
            <person name="Kotiranta H."/>
            <person name="LaButti K.M."/>
            <person name="Lechner B.E."/>
            <person name="Liimatainen K."/>
            <person name="Lipzen A."/>
            <person name="Lukacs Z."/>
            <person name="Mihaltcheva S."/>
            <person name="Morgado L.N."/>
            <person name="Niskanen T."/>
            <person name="Noordeloos M.E."/>
            <person name="Ohm R.A."/>
            <person name="Ortiz-Santana B."/>
            <person name="Ovrebo C."/>
            <person name="Racz N."/>
            <person name="Riley R."/>
            <person name="Savchenko A."/>
            <person name="Shiryaev A."/>
            <person name="Soop K."/>
            <person name="Spirin V."/>
            <person name="Szebenyi C."/>
            <person name="Tomsovsky M."/>
            <person name="Tulloss R.E."/>
            <person name="Uehling J."/>
            <person name="Grigoriev I.V."/>
            <person name="Vagvolgyi C."/>
            <person name="Papp T."/>
            <person name="Martin F.M."/>
            <person name="Miettinen O."/>
            <person name="Hibbett D.S."/>
            <person name="Nagy L.G."/>
        </authorList>
    </citation>
    <scope>NUCLEOTIDE SEQUENCE [LARGE SCALE GENOMIC DNA]</scope>
    <source>
        <strain evidence="2 3">CBS 962.96</strain>
    </source>
</reference>
<feature type="transmembrane region" description="Helical" evidence="1">
    <location>
        <begin position="132"/>
        <end position="153"/>
    </location>
</feature>
<dbReference type="Proteomes" id="UP000297245">
    <property type="component" value="Unassembled WGS sequence"/>
</dbReference>
<organism evidence="2 3">
    <name type="scientific">Dendrothele bispora (strain CBS 962.96)</name>
    <dbReference type="NCBI Taxonomy" id="1314807"/>
    <lineage>
        <taxon>Eukaryota</taxon>
        <taxon>Fungi</taxon>
        <taxon>Dikarya</taxon>
        <taxon>Basidiomycota</taxon>
        <taxon>Agaricomycotina</taxon>
        <taxon>Agaricomycetes</taxon>
        <taxon>Agaricomycetidae</taxon>
        <taxon>Agaricales</taxon>
        <taxon>Agaricales incertae sedis</taxon>
        <taxon>Dendrothele</taxon>
    </lineage>
</organism>
<evidence type="ECO:0000313" key="2">
    <source>
        <dbReference type="EMBL" id="THU99047.1"/>
    </source>
</evidence>
<dbReference type="AlphaFoldDB" id="A0A4S8M9G0"/>
<accession>A0A4S8M9G0</accession>
<keyword evidence="1" id="KW-0472">Membrane</keyword>
<feature type="transmembrane region" description="Helical" evidence="1">
    <location>
        <begin position="193"/>
        <end position="215"/>
    </location>
</feature>
<keyword evidence="1" id="KW-1133">Transmembrane helix</keyword>